<comment type="caution">
    <text evidence="1">The sequence shown here is derived from an EMBL/GenBank/DDBJ whole genome shotgun (WGS) entry which is preliminary data.</text>
</comment>
<sequence>MKEIILNNQSILDIALQHTGTVENCFAIAIANGFSVSDIVSAGNPAEIPEDVQKNTDVLNEYTAKKIQPATAATGDQNNEIPTFKGIGYMQIGNSFKIS</sequence>
<gene>
    <name evidence="1" type="ORF">IW15_10185</name>
</gene>
<dbReference type="EMBL" id="JPRH01000003">
    <property type="protein sequence ID" value="KFF13121.1"/>
    <property type="molecule type" value="Genomic_DNA"/>
</dbReference>
<dbReference type="AlphaFoldDB" id="A0A086A8V7"/>
<dbReference type="eggNOG" id="ENOG5033C61">
    <property type="taxonomic scope" value="Bacteria"/>
</dbReference>
<dbReference type="RefSeq" id="WP_034710902.1">
    <property type="nucleotide sequence ID" value="NZ_JPRH01000003.1"/>
</dbReference>
<protein>
    <recommendedName>
        <fullName evidence="3">LysM domain-containing protein</fullName>
    </recommendedName>
</protein>
<keyword evidence="2" id="KW-1185">Reference proteome</keyword>
<evidence type="ECO:0000313" key="1">
    <source>
        <dbReference type="EMBL" id="KFF13121.1"/>
    </source>
</evidence>
<organism evidence="1 2">
    <name type="scientific">Chryseobacterium soli</name>
    <dbReference type="NCBI Taxonomy" id="445961"/>
    <lineage>
        <taxon>Bacteria</taxon>
        <taxon>Pseudomonadati</taxon>
        <taxon>Bacteroidota</taxon>
        <taxon>Flavobacteriia</taxon>
        <taxon>Flavobacteriales</taxon>
        <taxon>Weeksellaceae</taxon>
        <taxon>Chryseobacterium group</taxon>
        <taxon>Chryseobacterium</taxon>
    </lineage>
</organism>
<dbReference type="Proteomes" id="UP000028705">
    <property type="component" value="Unassembled WGS sequence"/>
</dbReference>
<proteinExistence type="predicted"/>
<dbReference type="OrthoDB" id="1100373at2"/>
<evidence type="ECO:0000313" key="2">
    <source>
        <dbReference type="Proteomes" id="UP000028705"/>
    </source>
</evidence>
<evidence type="ECO:0008006" key="3">
    <source>
        <dbReference type="Google" id="ProtNLM"/>
    </source>
</evidence>
<name>A0A086A8V7_9FLAO</name>
<dbReference type="STRING" id="445961.IW15_10185"/>
<reference evidence="1 2" key="1">
    <citation type="submission" date="2014-07" db="EMBL/GenBank/DDBJ databases">
        <title>Genome of Chryseobacterium soli DSM 19298.</title>
        <authorList>
            <person name="Stropko S.J."/>
            <person name="Pipes S.E."/>
            <person name="Newman J."/>
        </authorList>
    </citation>
    <scope>NUCLEOTIDE SEQUENCE [LARGE SCALE GENOMIC DNA]</scope>
    <source>
        <strain evidence="1 2">DSM 19298</strain>
    </source>
</reference>
<accession>A0A086A8V7</accession>